<dbReference type="EMBL" id="PDKT01000006">
    <property type="protein sequence ID" value="PPI87672.1"/>
    <property type="molecule type" value="Genomic_DNA"/>
</dbReference>
<comment type="caution">
    <text evidence="6">The sequence shown here is derived from an EMBL/GenBank/DDBJ whole genome shotgun (WGS) entry which is preliminary data.</text>
</comment>
<comment type="similarity">
    <text evidence="2">Belongs to the RmuC family.</text>
</comment>
<reference evidence="6 7" key="1">
    <citation type="journal article" date="2018" name="Genome Biol. Evol.">
        <title>Cladogenesis and Genomic Streamlining in Extracellular Endosymbionts of Tropical Stink Bugs.</title>
        <authorList>
            <person name="Otero-Bravo A."/>
            <person name="Goffredi S."/>
            <person name="Sabree Z.L."/>
        </authorList>
    </citation>
    <scope>NUCLEOTIDE SEQUENCE [LARGE SCALE GENOMIC DNA]</scope>
    <source>
        <strain evidence="6 7">SoEE</strain>
    </source>
</reference>
<keyword evidence="3 5" id="KW-0175">Coiled coil</keyword>
<keyword evidence="4" id="KW-0233">DNA recombination</keyword>
<gene>
    <name evidence="6" type="ORF">CRV12_03595</name>
</gene>
<evidence type="ECO:0000256" key="4">
    <source>
        <dbReference type="ARBA" id="ARBA00023172"/>
    </source>
</evidence>
<dbReference type="OrthoDB" id="9765111at2"/>
<dbReference type="Proteomes" id="UP000296153">
    <property type="component" value="Unassembled WGS sequence"/>
</dbReference>
<proteinExistence type="inferred from homology"/>
<evidence type="ECO:0000256" key="3">
    <source>
        <dbReference type="ARBA" id="ARBA00023054"/>
    </source>
</evidence>
<dbReference type="PANTHER" id="PTHR30563:SF0">
    <property type="entry name" value="DNA RECOMBINATION PROTEIN RMUC"/>
    <property type="match status" value="1"/>
</dbReference>
<dbReference type="AlphaFoldDB" id="A0A2P5SZE3"/>
<evidence type="ECO:0000256" key="1">
    <source>
        <dbReference type="ARBA" id="ARBA00003416"/>
    </source>
</evidence>
<protein>
    <submittedName>
        <fullName evidence="6">DNA recombination protein RmuC</fullName>
    </submittedName>
</protein>
<name>A0A2P5SZE3_9GAMM</name>
<dbReference type="InterPro" id="IPR003798">
    <property type="entry name" value="DNA_recombination_RmuC"/>
</dbReference>
<dbReference type="Pfam" id="PF02646">
    <property type="entry name" value="RmuC"/>
    <property type="match status" value="1"/>
</dbReference>
<feature type="coiled-coil region" evidence="5">
    <location>
        <begin position="18"/>
        <end position="52"/>
    </location>
</feature>
<evidence type="ECO:0000256" key="5">
    <source>
        <dbReference type="SAM" id="Coils"/>
    </source>
</evidence>
<dbReference type="PANTHER" id="PTHR30563">
    <property type="entry name" value="DNA RECOMBINATION PROTEIN RMUC"/>
    <property type="match status" value="1"/>
</dbReference>
<evidence type="ECO:0000313" key="7">
    <source>
        <dbReference type="Proteomes" id="UP000296153"/>
    </source>
</evidence>
<evidence type="ECO:0000313" key="6">
    <source>
        <dbReference type="EMBL" id="PPI87672.1"/>
    </source>
</evidence>
<dbReference type="GO" id="GO:0006310">
    <property type="term" value="P:DNA recombination"/>
    <property type="evidence" value="ECO:0007669"/>
    <property type="project" value="UniProtKB-KW"/>
</dbReference>
<sequence>MIILISLIALITGFIISKLRYNRELSKLLTKIKILEQDIQYQQKKIKKFRQLFVISKNKIYQLNKSINIKNKYLQYWQTKNNKLILTNKIEKNREIIKYVSNIINPLQEQVNKCLNQLHDSIRMEVNERHILNNEIKEMQKLNSNITQSTINLANALKGNSKFRGNCGEIILSRILESAGLREGYEYETQISIKSDQNSKIRPDIIIRLPKGKDIIVDSKMILLAYEKYFNSKDDIESEKAIKEHINAIKTHIRLLSKKNYQDLPNLRSLDYILMFIPIEQAFLLAIDREPSLLFEALKQNIMLVSPTTLLVVLRTIHNLWNNEHQNQNVHHIVDSASKLYDKIRLFVDEMNNIGYNLDKTYNSYKEAMKKLAEGRGNIIKQTEKFRQLGVDIKCAIDIDLVNKSSLTENVKK</sequence>
<dbReference type="RefSeq" id="WP_136131296.1">
    <property type="nucleotide sequence ID" value="NZ_PDKT01000006.1"/>
</dbReference>
<accession>A0A2P5SZE3</accession>
<comment type="function">
    <text evidence="1">Involved in DNA recombination.</text>
</comment>
<evidence type="ECO:0000256" key="2">
    <source>
        <dbReference type="ARBA" id="ARBA00009840"/>
    </source>
</evidence>
<organism evidence="6 7">
    <name type="scientific">Candidatus Pantoea edessiphila</name>
    <dbReference type="NCBI Taxonomy" id="2044610"/>
    <lineage>
        <taxon>Bacteria</taxon>
        <taxon>Pseudomonadati</taxon>
        <taxon>Pseudomonadota</taxon>
        <taxon>Gammaproteobacteria</taxon>
        <taxon>Enterobacterales</taxon>
        <taxon>Erwiniaceae</taxon>
        <taxon>Pantoea</taxon>
    </lineage>
</organism>